<dbReference type="RefSeq" id="WP_107781337.1">
    <property type="nucleotide sequence ID" value="NZ_QBKG01000002.1"/>
</dbReference>
<evidence type="ECO:0000313" key="1">
    <source>
        <dbReference type="EMBL" id="PTX08072.1"/>
    </source>
</evidence>
<reference evidence="1 2" key="1">
    <citation type="submission" date="2018-04" db="EMBL/GenBank/DDBJ databases">
        <title>Genomic Encyclopedia of Archaeal and Bacterial Type Strains, Phase II (KMG-II): from individual species to whole genera.</title>
        <authorList>
            <person name="Goeker M."/>
        </authorList>
    </citation>
    <scope>NUCLEOTIDE SEQUENCE [LARGE SCALE GENOMIC DNA]</scope>
    <source>
        <strain evidence="1 2">DSM 22902</strain>
    </source>
</reference>
<dbReference type="EMBL" id="QBKG01000002">
    <property type="protein sequence ID" value="PTX08072.1"/>
    <property type="molecule type" value="Genomic_DNA"/>
</dbReference>
<protein>
    <submittedName>
        <fullName evidence="1">Uncharacterized protein</fullName>
    </submittedName>
</protein>
<dbReference type="GeneID" id="84580088"/>
<sequence length="66" mass="7943">MRLEPNEISDYDYINRKLREHAQELLKTAKKQKRPIRYLPQGISGNNVTWWADLKKYGKLIQKNNE</sequence>
<dbReference type="Proteomes" id="UP000243985">
    <property type="component" value="Unassembled WGS sequence"/>
</dbReference>
<comment type="caution">
    <text evidence="1">The sequence shown here is derived from an EMBL/GenBank/DDBJ whole genome shotgun (WGS) entry which is preliminary data.</text>
</comment>
<proteinExistence type="predicted"/>
<organism evidence="1 2">
    <name type="scientific">Capnocytophaga leadbetteri</name>
    <dbReference type="NCBI Taxonomy" id="327575"/>
    <lineage>
        <taxon>Bacteria</taxon>
        <taxon>Pseudomonadati</taxon>
        <taxon>Bacteroidota</taxon>
        <taxon>Flavobacteriia</taxon>
        <taxon>Flavobacteriales</taxon>
        <taxon>Flavobacteriaceae</taxon>
        <taxon>Capnocytophaga</taxon>
    </lineage>
</organism>
<name>A0A2T5XX78_9FLAO</name>
<evidence type="ECO:0000313" key="2">
    <source>
        <dbReference type="Proteomes" id="UP000243985"/>
    </source>
</evidence>
<accession>A0A2T5XX78</accession>
<dbReference type="AlphaFoldDB" id="A0A2T5XX78"/>
<gene>
    <name evidence="1" type="ORF">C8P65_102114</name>
</gene>